<keyword evidence="2" id="KW-1185">Reference proteome</keyword>
<dbReference type="Proteomes" id="UP000017670">
    <property type="component" value="Unassembled WGS sequence"/>
</dbReference>
<comment type="caution">
    <text evidence="1">The sequence shown here is derived from an EMBL/GenBank/DDBJ whole genome shotgun (WGS) entry which is preliminary data.</text>
</comment>
<dbReference type="EMBL" id="APQL01000011">
    <property type="protein sequence ID" value="ENW03713.1"/>
    <property type="molecule type" value="Genomic_DNA"/>
</dbReference>
<dbReference type="AlphaFoldDB" id="N9DZS7"/>
<accession>N9DZS7</accession>
<name>N9DZS7_9GAMM</name>
<dbReference type="eggNOG" id="COG0582">
    <property type="taxonomic scope" value="Bacteria"/>
</dbReference>
<evidence type="ECO:0000313" key="1">
    <source>
        <dbReference type="EMBL" id="ENW03713.1"/>
    </source>
</evidence>
<reference evidence="1 2" key="1">
    <citation type="submission" date="2013-02" db="EMBL/GenBank/DDBJ databases">
        <title>The Genome Sequence of Acinetobacter beijerinckii CIP 110307.</title>
        <authorList>
            <consortium name="The Broad Institute Genome Sequencing Platform"/>
            <consortium name="The Broad Institute Genome Sequencing Center for Infectious Disease"/>
            <person name="Cerqueira G."/>
            <person name="Feldgarden M."/>
            <person name="Courvalin P."/>
            <person name="Perichon B."/>
            <person name="Grillot-Courvalin C."/>
            <person name="Clermont D."/>
            <person name="Rocha E."/>
            <person name="Yoon E.-J."/>
            <person name="Nemec A."/>
            <person name="Walker B."/>
            <person name="Young S.K."/>
            <person name="Zeng Q."/>
            <person name="Gargeya S."/>
            <person name="Fitzgerald M."/>
            <person name="Haas B."/>
            <person name="Abouelleil A."/>
            <person name="Alvarado L."/>
            <person name="Arachchi H.M."/>
            <person name="Berlin A.M."/>
            <person name="Chapman S.B."/>
            <person name="Dewar J."/>
            <person name="Goldberg J."/>
            <person name="Griggs A."/>
            <person name="Gujja S."/>
            <person name="Hansen M."/>
            <person name="Howarth C."/>
            <person name="Imamovic A."/>
            <person name="Larimer J."/>
            <person name="McCowan C."/>
            <person name="Murphy C."/>
            <person name="Neiman D."/>
            <person name="Pearson M."/>
            <person name="Priest M."/>
            <person name="Roberts A."/>
            <person name="Saif S."/>
            <person name="Shea T."/>
            <person name="Sisk P."/>
            <person name="Sykes S."/>
            <person name="Wortman J."/>
            <person name="Nusbaum C."/>
            <person name="Birren B."/>
        </authorList>
    </citation>
    <scope>NUCLEOTIDE SEQUENCE [LARGE SCALE GENOMIC DNA]</scope>
    <source>
        <strain evidence="1 2">CIP 110307</strain>
    </source>
</reference>
<dbReference type="RefSeq" id="WP_005062683.1">
    <property type="nucleotide sequence ID" value="NZ_KB849766.1"/>
</dbReference>
<sequence length="661" mass="78102">MTEILKLYTKRKIEFILLNDKGSIDKILKIKDKSIPNLICTIKKNDRLLHLDFGSWCYTHTKFDRKNITEDYGCLVKLKSLKKDRIRGVKNIINDIFNKNLAYTSIYSLYKTISSIIKFINKNFEKHDLSNLKDAEEIYIGYSKKLIADIEIKKNELGKTVSTEAFKNQQSQLAKFLSYCTQIDINHFYSLIRMIESYRVKNIEIKKNIDESITNKIKILLKIFNTLSDHILNNKELPCMIDLNEYNLKKVYIDLNLINKANDFYLETMYEQDKIVTLDEFETKLNLKTKDKYEKQKYITQYKRKIKRINYLNTLNFKDCEIKIIMTNFCIICFAKLLISVSGANESTIYKLKIDAFETISNEKGKRAYGIKNRSNSKKVNIEFGLKFKHLFKKYILLREKINNIYKDDISDYHKSLLFIKLPIKRFLSINKITEIDSVLFDKFNEKYKSIFKVTTATNRELRKNVANNYLNSTNSLILTSVKLGNTPKILDKFYSDASFKEMAYQITDYFDHFEKNIILKGRNNDNIIPVKFKSKHTKNTVIGNCSTHLPQLISGFNKEITTLECKNPKSCLFCESYVIFLNEEDLRKLISLKFILEFNNQIKEEKIRIIYRIDEILNFIIENNHNLKETIIKITEEVNEGFLDEYWNNHLNMLIEMESI</sequence>
<dbReference type="HOGENOM" id="CLU_409195_0_0_6"/>
<dbReference type="PATRIC" id="fig|1217648.3.peg.3033"/>
<proteinExistence type="predicted"/>
<dbReference type="GeneID" id="29857982"/>
<dbReference type="STRING" id="262668.GCA_000931715_00025"/>
<evidence type="ECO:0000313" key="2">
    <source>
        <dbReference type="Proteomes" id="UP000017670"/>
    </source>
</evidence>
<protein>
    <submittedName>
        <fullName evidence="1">Uncharacterized protein</fullName>
    </submittedName>
</protein>
<gene>
    <name evidence="1" type="ORF">F933_03113</name>
</gene>
<organism evidence="1 2">
    <name type="scientific">Acinetobacter beijerinckii CIP 110307</name>
    <dbReference type="NCBI Taxonomy" id="1217648"/>
    <lineage>
        <taxon>Bacteria</taxon>
        <taxon>Pseudomonadati</taxon>
        <taxon>Pseudomonadota</taxon>
        <taxon>Gammaproteobacteria</taxon>
        <taxon>Moraxellales</taxon>
        <taxon>Moraxellaceae</taxon>
        <taxon>Acinetobacter</taxon>
    </lineage>
</organism>